<gene>
    <name evidence="1" type="ORF">K8V88_11810</name>
</gene>
<name>A0A921LAD0_9LACO</name>
<accession>A0A921LAD0</accession>
<sequence>MVSPNLPDILETPNHFWFGATDLAFATTEPAQIKKLGNGMVAVTKTFIAKSYNFTKNDGIYDFAKLKTQEK</sequence>
<reference evidence="1" key="1">
    <citation type="journal article" date="2021" name="PeerJ">
        <title>Extensive microbial diversity within the chicken gut microbiome revealed by metagenomics and culture.</title>
        <authorList>
            <person name="Gilroy R."/>
            <person name="Ravi A."/>
            <person name="Getino M."/>
            <person name="Pursley I."/>
            <person name="Horton D.L."/>
            <person name="Alikhan N.F."/>
            <person name="Baker D."/>
            <person name="Gharbi K."/>
            <person name="Hall N."/>
            <person name="Watson M."/>
            <person name="Adriaenssens E.M."/>
            <person name="Foster-Nyarko E."/>
            <person name="Jarju S."/>
            <person name="Secka A."/>
            <person name="Antonio M."/>
            <person name="Oren A."/>
            <person name="Chaudhuri R.R."/>
            <person name="La Ragione R."/>
            <person name="Hildebrand F."/>
            <person name="Pallen M.J."/>
        </authorList>
    </citation>
    <scope>NUCLEOTIDE SEQUENCE</scope>
    <source>
        <strain evidence="1">7886</strain>
    </source>
</reference>
<dbReference type="EMBL" id="DYWC01000278">
    <property type="protein sequence ID" value="HJF88110.1"/>
    <property type="molecule type" value="Genomic_DNA"/>
</dbReference>
<protein>
    <submittedName>
        <fullName evidence="1">Uncharacterized protein</fullName>
    </submittedName>
</protein>
<evidence type="ECO:0000313" key="2">
    <source>
        <dbReference type="Proteomes" id="UP000747013"/>
    </source>
</evidence>
<evidence type="ECO:0000313" key="1">
    <source>
        <dbReference type="EMBL" id="HJF88110.1"/>
    </source>
</evidence>
<proteinExistence type="predicted"/>
<dbReference type="Proteomes" id="UP000747013">
    <property type="component" value="Unassembled WGS sequence"/>
</dbReference>
<organism evidence="1 2">
    <name type="scientific">Companilactobacillus farciminis</name>
    <dbReference type="NCBI Taxonomy" id="1612"/>
    <lineage>
        <taxon>Bacteria</taxon>
        <taxon>Bacillati</taxon>
        <taxon>Bacillota</taxon>
        <taxon>Bacilli</taxon>
        <taxon>Lactobacillales</taxon>
        <taxon>Lactobacillaceae</taxon>
        <taxon>Companilactobacillus</taxon>
    </lineage>
</organism>
<dbReference type="AlphaFoldDB" id="A0A921LAD0"/>
<reference evidence="1" key="2">
    <citation type="submission" date="2021-09" db="EMBL/GenBank/DDBJ databases">
        <authorList>
            <person name="Gilroy R."/>
        </authorList>
    </citation>
    <scope>NUCLEOTIDE SEQUENCE</scope>
    <source>
        <strain evidence="1">7886</strain>
    </source>
</reference>
<comment type="caution">
    <text evidence="1">The sequence shown here is derived from an EMBL/GenBank/DDBJ whole genome shotgun (WGS) entry which is preliminary data.</text>
</comment>